<proteinExistence type="inferred from homology"/>
<dbReference type="PANTHER" id="PTHR12096">
    <property type="entry name" value="NUCLEAR PROTEIN SKIP-RELATED"/>
    <property type="match status" value="1"/>
</dbReference>
<dbReference type="Proteomes" id="UP000837801">
    <property type="component" value="Unassembled WGS sequence"/>
</dbReference>
<dbReference type="InterPro" id="IPR017862">
    <property type="entry name" value="SKI-int_prot_SKIP"/>
</dbReference>
<comment type="subunit">
    <text evidence="3">Associated with the spliceosome.</text>
</comment>
<reference evidence="6" key="1">
    <citation type="submission" date="2022-03" db="EMBL/GenBank/DDBJ databases">
        <authorList>
            <person name="Legras J.-L."/>
            <person name="Devillers H."/>
            <person name="Grondin C."/>
        </authorList>
    </citation>
    <scope>NUCLEOTIDE SEQUENCE</scope>
    <source>
        <strain evidence="6">CLIB 1423</strain>
    </source>
</reference>
<evidence type="ECO:0000256" key="3">
    <source>
        <dbReference type="RuleBase" id="RU367140"/>
    </source>
</evidence>
<keyword evidence="7" id="KW-1185">Reference proteome</keyword>
<feature type="region of interest" description="Disordered" evidence="4">
    <location>
        <begin position="181"/>
        <end position="216"/>
    </location>
</feature>
<comment type="similarity">
    <text evidence="1 3">Belongs to the SNW family.</text>
</comment>
<evidence type="ECO:0000313" key="6">
    <source>
        <dbReference type="EMBL" id="CAH2351290.1"/>
    </source>
</evidence>
<keyword evidence="3" id="KW-0507">mRNA processing</keyword>
<dbReference type="EMBL" id="CAKXYY010000003">
    <property type="protein sequence ID" value="CAH2351290.1"/>
    <property type="molecule type" value="Genomic_DNA"/>
</dbReference>
<dbReference type="Pfam" id="PF02731">
    <property type="entry name" value="SKIP_SNW"/>
    <property type="match status" value="1"/>
</dbReference>
<gene>
    <name evidence="6" type="ORF">CLIB1423_03S02938</name>
</gene>
<feature type="domain" description="SKI-interacting protein SKIP SNW" evidence="5">
    <location>
        <begin position="163"/>
        <end position="313"/>
    </location>
</feature>
<name>A0A9P0VWI0_9ASCO</name>
<feature type="compositionally biased region" description="Basic and acidic residues" evidence="4">
    <location>
        <begin position="293"/>
        <end position="318"/>
    </location>
</feature>
<dbReference type="InterPro" id="IPR004015">
    <property type="entry name" value="SKI-int_prot_SKIP_SNW-dom"/>
</dbReference>
<organism evidence="6 7">
    <name type="scientific">[Candida] railenensis</name>
    <dbReference type="NCBI Taxonomy" id="45579"/>
    <lineage>
        <taxon>Eukaryota</taxon>
        <taxon>Fungi</taxon>
        <taxon>Dikarya</taxon>
        <taxon>Ascomycota</taxon>
        <taxon>Saccharomycotina</taxon>
        <taxon>Pichiomycetes</taxon>
        <taxon>Debaryomycetaceae</taxon>
        <taxon>Kurtzmaniella</taxon>
    </lineage>
</organism>
<evidence type="ECO:0000256" key="4">
    <source>
        <dbReference type="SAM" id="MobiDB-lite"/>
    </source>
</evidence>
<sequence length="330" mass="37097">MFSSLLPIPKVIGKQIPKSNRTQKNDPTKLMLTDSSSSSSTTIVHQPSDSKSSNVIKTLHLTNGSLDYSKTIALASSSTRSVQSSYEDTIPLKVRFPHLKHFFPKPTKEEIDECVADTAETIQKILSESLGVDKNQKKDEVSYVNYESKSIVGDVGDSDEVEGSGGRGRVLQIRNFQEDPMLPPKFKLRKNRHKDPSPPPPILKKNSSGGAPLTKEDKEKWNIPSAISNWKNNQGFTISLDKRMAANDQSQEGDLGLNVEKFGNLSQALEDADKKAREEITIRNELMRELAIKEQKEKEEKLRELAEASRRERYKRPSNESSNQSAKRRF</sequence>
<accession>A0A9P0VWI0</accession>
<protein>
    <recommendedName>
        <fullName evidence="2 3">Pre-mRNA-processing protein 45</fullName>
    </recommendedName>
</protein>
<feature type="region of interest" description="Disordered" evidence="4">
    <location>
        <begin position="293"/>
        <end position="330"/>
    </location>
</feature>
<evidence type="ECO:0000256" key="1">
    <source>
        <dbReference type="ARBA" id="ARBA00010197"/>
    </source>
</evidence>
<comment type="function">
    <text evidence="3">Involved in pre-mRNA splicing.</text>
</comment>
<evidence type="ECO:0000256" key="2">
    <source>
        <dbReference type="ARBA" id="ARBA00022160"/>
    </source>
</evidence>
<dbReference type="GO" id="GO:0000398">
    <property type="term" value="P:mRNA splicing, via spliceosome"/>
    <property type="evidence" value="ECO:0007669"/>
    <property type="project" value="InterPro"/>
</dbReference>
<keyword evidence="3" id="KW-0539">Nucleus</keyword>
<comment type="caution">
    <text evidence="6">The sequence shown here is derived from an EMBL/GenBank/DDBJ whole genome shotgun (WGS) entry which is preliminary data.</text>
</comment>
<dbReference type="GO" id="GO:0005681">
    <property type="term" value="C:spliceosomal complex"/>
    <property type="evidence" value="ECO:0007669"/>
    <property type="project" value="UniProtKB-UniRule"/>
</dbReference>
<evidence type="ECO:0000313" key="7">
    <source>
        <dbReference type="Proteomes" id="UP000837801"/>
    </source>
</evidence>
<dbReference type="AlphaFoldDB" id="A0A9P0VWI0"/>
<evidence type="ECO:0000259" key="5">
    <source>
        <dbReference type="Pfam" id="PF02731"/>
    </source>
</evidence>
<feature type="region of interest" description="Disordered" evidence="4">
    <location>
        <begin position="14"/>
        <end position="49"/>
    </location>
</feature>
<comment type="subcellular location">
    <subcellularLocation>
        <location evidence="3">Nucleus</location>
    </subcellularLocation>
</comment>
<dbReference type="OrthoDB" id="666364at2759"/>
<keyword evidence="3" id="KW-0508">mRNA splicing</keyword>
<keyword evidence="3" id="KW-0747">Spliceosome</keyword>
<feature type="compositionally biased region" description="Polar residues" evidence="4">
    <location>
        <begin position="319"/>
        <end position="330"/>
    </location>
</feature>